<reference evidence="2" key="1">
    <citation type="journal article" date="2023" name="Science">
        <title>Genome structures resolve the early diversification of teleost fishes.</title>
        <authorList>
            <person name="Parey E."/>
            <person name="Louis A."/>
            <person name="Montfort J."/>
            <person name="Bouchez O."/>
            <person name="Roques C."/>
            <person name="Iampietro C."/>
            <person name="Lluch J."/>
            <person name="Castinel A."/>
            <person name="Donnadieu C."/>
            <person name="Desvignes T."/>
            <person name="Floi Bucao C."/>
            <person name="Jouanno E."/>
            <person name="Wen M."/>
            <person name="Mejri S."/>
            <person name="Dirks R."/>
            <person name="Jansen H."/>
            <person name="Henkel C."/>
            <person name="Chen W.J."/>
            <person name="Zahm M."/>
            <person name="Cabau C."/>
            <person name="Klopp C."/>
            <person name="Thompson A.W."/>
            <person name="Robinson-Rechavi M."/>
            <person name="Braasch I."/>
            <person name="Lecointre G."/>
            <person name="Bobe J."/>
            <person name="Postlethwait J.H."/>
            <person name="Berthelot C."/>
            <person name="Roest Crollius H."/>
            <person name="Guiguen Y."/>
        </authorList>
    </citation>
    <scope>NUCLEOTIDE SEQUENCE</scope>
    <source>
        <strain evidence="2">WJC10195</strain>
    </source>
</reference>
<sequence length="105" mass="11997">MRRAAPCERAAARPPSAEGRARSRDRRHRHQPTDQHIAALHPHELIPDQSWDDVAVLPRWKRPGWSSGSFNPCPQKHEWTVFPHGSAPWAWHYTGPRPSCSSNVI</sequence>
<feature type="region of interest" description="Disordered" evidence="1">
    <location>
        <begin position="1"/>
        <end position="38"/>
    </location>
</feature>
<dbReference type="EMBL" id="JAINUF010000016">
    <property type="protein sequence ID" value="KAJ8339720.1"/>
    <property type="molecule type" value="Genomic_DNA"/>
</dbReference>
<comment type="caution">
    <text evidence="2">The sequence shown here is derived from an EMBL/GenBank/DDBJ whole genome shotgun (WGS) entry which is preliminary data.</text>
</comment>
<dbReference type="Proteomes" id="UP001152622">
    <property type="component" value="Chromosome 16"/>
</dbReference>
<evidence type="ECO:0000313" key="2">
    <source>
        <dbReference type="EMBL" id="KAJ8339720.1"/>
    </source>
</evidence>
<dbReference type="AlphaFoldDB" id="A0A9Q1IGH9"/>
<gene>
    <name evidence="2" type="ORF">SKAU_G00343530</name>
</gene>
<organism evidence="2 3">
    <name type="scientific">Synaphobranchus kaupii</name>
    <name type="common">Kaup's arrowtooth eel</name>
    <dbReference type="NCBI Taxonomy" id="118154"/>
    <lineage>
        <taxon>Eukaryota</taxon>
        <taxon>Metazoa</taxon>
        <taxon>Chordata</taxon>
        <taxon>Craniata</taxon>
        <taxon>Vertebrata</taxon>
        <taxon>Euteleostomi</taxon>
        <taxon>Actinopterygii</taxon>
        <taxon>Neopterygii</taxon>
        <taxon>Teleostei</taxon>
        <taxon>Anguilliformes</taxon>
        <taxon>Synaphobranchidae</taxon>
        <taxon>Synaphobranchus</taxon>
    </lineage>
</organism>
<evidence type="ECO:0000256" key="1">
    <source>
        <dbReference type="SAM" id="MobiDB-lite"/>
    </source>
</evidence>
<proteinExistence type="predicted"/>
<name>A0A9Q1IGH9_SYNKA</name>
<feature type="compositionally biased region" description="Low complexity" evidence="1">
    <location>
        <begin position="7"/>
        <end position="18"/>
    </location>
</feature>
<protein>
    <submittedName>
        <fullName evidence="2">Uncharacterized protein</fullName>
    </submittedName>
</protein>
<accession>A0A9Q1IGH9</accession>
<evidence type="ECO:0000313" key="3">
    <source>
        <dbReference type="Proteomes" id="UP001152622"/>
    </source>
</evidence>
<keyword evidence="3" id="KW-1185">Reference proteome</keyword>